<dbReference type="SUPFAM" id="SSF55729">
    <property type="entry name" value="Acyl-CoA N-acyltransferases (Nat)"/>
    <property type="match status" value="1"/>
</dbReference>
<dbReference type="Proteomes" id="UP001221686">
    <property type="component" value="Unassembled WGS sequence"/>
</dbReference>
<dbReference type="InterPro" id="IPR051531">
    <property type="entry name" value="N-acetyltransferase"/>
</dbReference>
<dbReference type="RefSeq" id="WP_272091141.1">
    <property type="nucleotide sequence ID" value="NZ_JAQNDL010000003.1"/>
</dbReference>
<dbReference type="EMBL" id="JAQNDL010000003">
    <property type="protein sequence ID" value="MDC0720990.1"/>
    <property type="molecule type" value="Genomic_DNA"/>
</dbReference>
<accession>A0ABT5E5J9</accession>
<keyword evidence="3" id="KW-1185">Reference proteome</keyword>
<sequence length="178" mass="19669">MFEETGCFITTPRLQIRAFREADAPILVAYRADPEVARYQGWSQFDEAQARDFIAGLQGARPGVPGVWYQFALALHADGALIGDIGLRVMAGEPTTVEIGYTLMTAQQGRGLASEAVRAVFTYAFAQLGVTRIQVTIDDRNLRSLALARRLGMIEEAAVETIWRGEACVDRIFVLTRE</sequence>
<dbReference type="Gene3D" id="3.40.630.30">
    <property type="match status" value="1"/>
</dbReference>
<dbReference type="InterPro" id="IPR000182">
    <property type="entry name" value="GNAT_dom"/>
</dbReference>
<organism evidence="2 3">
    <name type="scientific">Nannocystis bainbridge</name>
    <dbReference type="NCBI Taxonomy" id="2995303"/>
    <lineage>
        <taxon>Bacteria</taxon>
        <taxon>Pseudomonadati</taxon>
        <taxon>Myxococcota</taxon>
        <taxon>Polyangia</taxon>
        <taxon>Nannocystales</taxon>
        <taxon>Nannocystaceae</taxon>
        <taxon>Nannocystis</taxon>
    </lineage>
</organism>
<feature type="domain" description="N-acetyltransferase" evidence="1">
    <location>
        <begin position="14"/>
        <end position="175"/>
    </location>
</feature>
<reference evidence="2 3" key="1">
    <citation type="submission" date="2022-11" db="EMBL/GenBank/DDBJ databases">
        <title>Minimal conservation of predation-associated metabolite biosynthetic gene clusters underscores biosynthetic potential of Myxococcota including descriptions for ten novel species: Archangium lansinium sp. nov., Myxococcus landrumus sp. nov., Nannocystis bai.</title>
        <authorList>
            <person name="Ahearne A."/>
            <person name="Stevens C."/>
            <person name="Dowd S."/>
        </authorList>
    </citation>
    <scope>NUCLEOTIDE SEQUENCE [LARGE SCALE GENOMIC DNA]</scope>
    <source>
        <strain evidence="2 3">BB15-2</strain>
    </source>
</reference>
<name>A0ABT5E5J9_9BACT</name>
<dbReference type="InterPro" id="IPR016181">
    <property type="entry name" value="Acyl_CoA_acyltransferase"/>
</dbReference>
<evidence type="ECO:0000259" key="1">
    <source>
        <dbReference type="PROSITE" id="PS51186"/>
    </source>
</evidence>
<dbReference type="Pfam" id="PF13302">
    <property type="entry name" value="Acetyltransf_3"/>
    <property type="match status" value="1"/>
</dbReference>
<comment type="caution">
    <text evidence="2">The sequence shown here is derived from an EMBL/GenBank/DDBJ whole genome shotgun (WGS) entry which is preliminary data.</text>
</comment>
<gene>
    <name evidence="2" type="ORF">POL25_29055</name>
</gene>
<proteinExistence type="predicted"/>
<evidence type="ECO:0000313" key="3">
    <source>
        <dbReference type="Proteomes" id="UP001221686"/>
    </source>
</evidence>
<evidence type="ECO:0000313" key="2">
    <source>
        <dbReference type="EMBL" id="MDC0720990.1"/>
    </source>
</evidence>
<dbReference type="PANTHER" id="PTHR43792:SF1">
    <property type="entry name" value="N-ACETYLTRANSFERASE DOMAIN-CONTAINING PROTEIN"/>
    <property type="match status" value="1"/>
</dbReference>
<protein>
    <submittedName>
        <fullName evidence="2">GNAT family N-acetyltransferase</fullName>
    </submittedName>
</protein>
<dbReference type="PROSITE" id="PS51186">
    <property type="entry name" value="GNAT"/>
    <property type="match status" value="1"/>
</dbReference>
<dbReference type="PANTHER" id="PTHR43792">
    <property type="entry name" value="GNAT FAMILY, PUTATIVE (AFU_ORTHOLOGUE AFUA_3G00765)-RELATED-RELATED"/>
    <property type="match status" value="1"/>
</dbReference>